<keyword evidence="3" id="KW-1185">Reference proteome</keyword>
<protein>
    <submittedName>
        <fullName evidence="2">Uncharacterized protein</fullName>
    </submittedName>
</protein>
<evidence type="ECO:0000313" key="3">
    <source>
        <dbReference type="Proteomes" id="UP000536262"/>
    </source>
</evidence>
<evidence type="ECO:0000313" key="2">
    <source>
        <dbReference type="EMBL" id="MBB6357325.1"/>
    </source>
</evidence>
<name>A0A7X0FCR9_9HYPH</name>
<feature type="region of interest" description="Disordered" evidence="1">
    <location>
        <begin position="52"/>
        <end position="73"/>
    </location>
</feature>
<dbReference type="Proteomes" id="UP000536262">
    <property type="component" value="Unassembled WGS sequence"/>
</dbReference>
<dbReference type="AlphaFoldDB" id="A0A7X0FCR9"/>
<proteinExistence type="predicted"/>
<evidence type="ECO:0000256" key="1">
    <source>
        <dbReference type="SAM" id="MobiDB-lite"/>
    </source>
</evidence>
<sequence length="73" mass="7784">MPSDTNEAERLLAGTGWLPEPLRMFDNAMSDHVQPASLDEGDVDLPAFLVEQGEDTEATGPEDGLSAELIAAE</sequence>
<dbReference type="RefSeq" id="WP_184702069.1">
    <property type="nucleotide sequence ID" value="NZ_BAABEG010000004.1"/>
</dbReference>
<accession>A0A7X0FCR9</accession>
<gene>
    <name evidence="2" type="ORF">GGR00_005146</name>
</gene>
<organism evidence="2 3">
    <name type="scientific">Aminobacter aganoensis</name>
    <dbReference type="NCBI Taxonomy" id="83264"/>
    <lineage>
        <taxon>Bacteria</taxon>
        <taxon>Pseudomonadati</taxon>
        <taxon>Pseudomonadota</taxon>
        <taxon>Alphaproteobacteria</taxon>
        <taxon>Hyphomicrobiales</taxon>
        <taxon>Phyllobacteriaceae</taxon>
        <taxon>Aminobacter</taxon>
    </lineage>
</organism>
<dbReference type="EMBL" id="JACHOU010000022">
    <property type="protein sequence ID" value="MBB6357325.1"/>
    <property type="molecule type" value="Genomic_DNA"/>
</dbReference>
<reference evidence="2 3" key="1">
    <citation type="submission" date="2020-08" db="EMBL/GenBank/DDBJ databases">
        <title>Genomic Encyclopedia of Type Strains, Phase IV (KMG-IV): sequencing the most valuable type-strain genomes for metagenomic binning, comparative biology and taxonomic classification.</title>
        <authorList>
            <person name="Goeker M."/>
        </authorList>
    </citation>
    <scope>NUCLEOTIDE SEQUENCE [LARGE SCALE GENOMIC DNA]</scope>
    <source>
        <strain evidence="2 3">DSM 7051</strain>
    </source>
</reference>
<comment type="caution">
    <text evidence="2">The sequence shown here is derived from an EMBL/GenBank/DDBJ whole genome shotgun (WGS) entry which is preliminary data.</text>
</comment>